<accession>A0A7S0MJH0</accession>
<evidence type="ECO:0000313" key="1">
    <source>
        <dbReference type="EMBL" id="CAD8640402.1"/>
    </source>
</evidence>
<sequence>MDAVRLENDKRRNQEEAHIKNVEIKNQERNKRGEKAAVAAIGFSKASLILAFRNQCMSLVNDFDYAEAFLSKSQLSKLTSDLYHDTCRFLLTNSAATFVAAVSLIDADTLHYHTVANRRDRPSDGESESTGISEIDVKELSISDDSAYVLKRGSGVSWSVVDEMTPKFISDTKYAENLVFFDGEKRKGTYLAVCLARENRAAGMLCADTLDSTTGVDLAETDIKLFNATSIVLSECLDRSTQFMMTSKREICNRRLANESRDPSMLPEPFCKSIVEAVDCIASGCWISVGMMDSAMHLRLVYRSNFDGAKESNKVVTVKDKGREIPTMFQCFQIKTVLSTKDENGDIDSLTIPVMDESQQVSAVIYIATKEQEKNPLSEQENVEFFENVARLATPVLLIASKESERRLSVLTYSGVGDSSNLFALVAELCTRHTTAKEIFIGFSHGENRLRIVKSTEGWYAEGSVISNADMSGCFHAMRTNAYYCSSSDYVSAPLSTDDTTCAFGVVCLKVSMLEGEQQAALEGTAKGLGKALVVSEFRRKMVICGHYALESLIKRTAIAGAYLSFFDIKGREICGHIVGNVNDGIKIGHEVKQRALHSTEIIPSGSEAPVGLIGIISNSEQPSNSAIDDNALQVLNDCAAAMGNIAQILKVEGINADKTLQSNIDAEEILHTHFKAARFDLVTEKTVNSVDVCFIDKIKKSSKPQAIEIAIIQAIMYILGHQQRDVSEWPKCRKLLTHHLFKEMKMIDVRSQLKVHKLKLAQECISNLEVSEIESSGSSCHSLWKWVRMILEVQELE</sequence>
<name>A0A7S0MJH0_9CRYP</name>
<dbReference type="AlphaFoldDB" id="A0A7S0MJH0"/>
<dbReference type="EMBL" id="HBEZ01032675">
    <property type="protein sequence ID" value="CAD8640402.1"/>
    <property type="molecule type" value="Transcribed_RNA"/>
</dbReference>
<dbReference type="Gene3D" id="1.20.920.60">
    <property type="match status" value="1"/>
</dbReference>
<reference evidence="1" key="1">
    <citation type="submission" date="2021-01" db="EMBL/GenBank/DDBJ databases">
        <authorList>
            <person name="Corre E."/>
            <person name="Pelletier E."/>
            <person name="Niang G."/>
            <person name="Scheremetjew M."/>
            <person name="Finn R."/>
            <person name="Kale V."/>
            <person name="Holt S."/>
            <person name="Cochrane G."/>
            <person name="Meng A."/>
            <person name="Brown T."/>
            <person name="Cohen L."/>
        </authorList>
    </citation>
    <scope>NUCLEOTIDE SEQUENCE</scope>
    <source>
        <strain evidence="1">CCAP979/52</strain>
    </source>
</reference>
<gene>
    <name evidence="1" type="ORF">CCUR1050_LOCUS18086</name>
</gene>
<organism evidence="1">
    <name type="scientific">Cryptomonas curvata</name>
    <dbReference type="NCBI Taxonomy" id="233186"/>
    <lineage>
        <taxon>Eukaryota</taxon>
        <taxon>Cryptophyceae</taxon>
        <taxon>Cryptomonadales</taxon>
        <taxon>Cryptomonadaceae</taxon>
        <taxon>Cryptomonas</taxon>
    </lineage>
</organism>
<protein>
    <submittedName>
        <fullName evidence="1">Uncharacterized protein</fullName>
    </submittedName>
</protein>
<proteinExistence type="predicted"/>